<organism evidence="2 3">
    <name type="scientific">Albula goreensis</name>
    <dbReference type="NCBI Taxonomy" id="1534307"/>
    <lineage>
        <taxon>Eukaryota</taxon>
        <taxon>Metazoa</taxon>
        <taxon>Chordata</taxon>
        <taxon>Craniata</taxon>
        <taxon>Vertebrata</taxon>
        <taxon>Euteleostomi</taxon>
        <taxon>Actinopterygii</taxon>
        <taxon>Neopterygii</taxon>
        <taxon>Teleostei</taxon>
        <taxon>Albuliformes</taxon>
        <taxon>Albulidae</taxon>
        <taxon>Albula</taxon>
    </lineage>
</organism>
<reference evidence="2" key="1">
    <citation type="submission" date="2021-01" db="EMBL/GenBank/DDBJ databases">
        <authorList>
            <person name="Zahm M."/>
            <person name="Roques C."/>
            <person name="Cabau C."/>
            <person name="Klopp C."/>
            <person name="Donnadieu C."/>
            <person name="Jouanno E."/>
            <person name="Lampietro C."/>
            <person name="Louis A."/>
            <person name="Herpin A."/>
            <person name="Echchiki A."/>
            <person name="Berthelot C."/>
            <person name="Parey E."/>
            <person name="Roest-Crollius H."/>
            <person name="Braasch I."/>
            <person name="Postlethwait J."/>
            <person name="Bobe J."/>
            <person name="Montfort J."/>
            <person name="Bouchez O."/>
            <person name="Begum T."/>
            <person name="Mejri S."/>
            <person name="Adams A."/>
            <person name="Chen W.-J."/>
            <person name="Guiguen Y."/>
        </authorList>
    </citation>
    <scope>NUCLEOTIDE SEQUENCE</scope>
    <source>
        <tissue evidence="2">Blood</tissue>
    </source>
</reference>
<keyword evidence="3" id="KW-1185">Reference proteome</keyword>
<accession>A0A8T3CRB8</accession>
<gene>
    <name evidence="2" type="ORF">AGOR_G00196400</name>
</gene>
<protein>
    <submittedName>
        <fullName evidence="2">Uncharacterized protein</fullName>
    </submittedName>
</protein>
<comment type="caution">
    <text evidence="2">The sequence shown here is derived from an EMBL/GenBank/DDBJ whole genome shotgun (WGS) entry which is preliminary data.</text>
</comment>
<sequence length="67" mass="7296">MVLQNTTPVPSAGRGPEPGPCSTRSQSWLGSYRNPNRKCPVLHFLPTATWSPQDSSRDPASSSTEIR</sequence>
<feature type="region of interest" description="Disordered" evidence="1">
    <location>
        <begin position="47"/>
        <end position="67"/>
    </location>
</feature>
<evidence type="ECO:0000313" key="2">
    <source>
        <dbReference type="EMBL" id="KAI1886501.1"/>
    </source>
</evidence>
<feature type="compositionally biased region" description="Polar residues" evidence="1">
    <location>
        <begin position="48"/>
        <end position="67"/>
    </location>
</feature>
<name>A0A8T3CRB8_9TELE</name>
<dbReference type="AlphaFoldDB" id="A0A8T3CRB8"/>
<evidence type="ECO:0000256" key="1">
    <source>
        <dbReference type="SAM" id="MobiDB-lite"/>
    </source>
</evidence>
<proteinExistence type="predicted"/>
<evidence type="ECO:0000313" key="3">
    <source>
        <dbReference type="Proteomes" id="UP000829720"/>
    </source>
</evidence>
<dbReference type="Proteomes" id="UP000829720">
    <property type="component" value="Unassembled WGS sequence"/>
</dbReference>
<dbReference type="EMBL" id="JAERUA010000019">
    <property type="protein sequence ID" value="KAI1886501.1"/>
    <property type="molecule type" value="Genomic_DNA"/>
</dbReference>
<feature type="region of interest" description="Disordered" evidence="1">
    <location>
        <begin position="1"/>
        <end position="27"/>
    </location>
</feature>